<evidence type="ECO:0008006" key="4">
    <source>
        <dbReference type="Google" id="ProtNLM"/>
    </source>
</evidence>
<keyword evidence="3" id="KW-1185">Reference proteome</keyword>
<organism evidence="2 3">
    <name type="scientific">Pseudanabaena catenata USMAC16</name>
    <dbReference type="NCBI Taxonomy" id="1855837"/>
    <lineage>
        <taxon>Bacteria</taxon>
        <taxon>Bacillati</taxon>
        <taxon>Cyanobacteriota</taxon>
        <taxon>Cyanophyceae</taxon>
        <taxon>Pseudanabaenales</taxon>
        <taxon>Pseudanabaenaceae</taxon>
        <taxon>Pseudanabaena</taxon>
    </lineage>
</organism>
<sequence length="48" mass="5266">MNGLKQTFMNTVEYLSDAIARIFSPSKDNFPATGAQPYKGDPASENNK</sequence>
<accession>A0A9X4MB92</accession>
<dbReference type="AlphaFoldDB" id="A0A9X4MB92"/>
<evidence type="ECO:0000313" key="3">
    <source>
        <dbReference type="Proteomes" id="UP001152872"/>
    </source>
</evidence>
<feature type="region of interest" description="Disordered" evidence="1">
    <location>
        <begin position="26"/>
        <end position="48"/>
    </location>
</feature>
<proteinExistence type="predicted"/>
<reference evidence="2" key="1">
    <citation type="submission" date="2019-05" db="EMBL/GenBank/DDBJ databases">
        <title>Whole genome sequencing of Pseudanabaena catenata USMAC16.</title>
        <authorList>
            <person name="Khan Z."/>
            <person name="Omar W.M."/>
            <person name="Convey P."/>
            <person name="Merican F."/>
            <person name="Najimudin N."/>
        </authorList>
    </citation>
    <scope>NUCLEOTIDE SEQUENCE</scope>
    <source>
        <strain evidence="2">USMAC16</strain>
    </source>
</reference>
<dbReference type="RefSeq" id="WP_009628431.1">
    <property type="nucleotide sequence ID" value="NZ_VBTY01000167.1"/>
</dbReference>
<protein>
    <recommendedName>
        <fullName evidence="4">Isochorismate synthase</fullName>
    </recommendedName>
</protein>
<comment type="caution">
    <text evidence="2">The sequence shown here is derived from an EMBL/GenBank/DDBJ whole genome shotgun (WGS) entry which is preliminary data.</text>
</comment>
<dbReference type="EMBL" id="VBTY01000167">
    <property type="protein sequence ID" value="MDG3496262.1"/>
    <property type="molecule type" value="Genomic_DNA"/>
</dbReference>
<gene>
    <name evidence="2" type="ORF">FEV09_17085</name>
</gene>
<name>A0A9X4MB92_9CYAN</name>
<evidence type="ECO:0000313" key="2">
    <source>
        <dbReference type="EMBL" id="MDG3496262.1"/>
    </source>
</evidence>
<evidence type="ECO:0000256" key="1">
    <source>
        <dbReference type="SAM" id="MobiDB-lite"/>
    </source>
</evidence>
<dbReference type="Proteomes" id="UP001152872">
    <property type="component" value="Unassembled WGS sequence"/>
</dbReference>